<evidence type="ECO:0000259" key="1">
    <source>
        <dbReference type="Pfam" id="PF00535"/>
    </source>
</evidence>
<dbReference type="SUPFAM" id="SSF53448">
    <property type="entry name" value="Nucleotide-diphospho-sugar transferases"/>
    <property type="match status" value="1"/>
</dbReference>
<protein>
    <submittedName>
        <fullName evidence="2">Glycosyltransferase</fullName>
    </submittedName>
</protein>
<dbReference type="PANTHER" id="PTHR22916:SF3">
    <property type="entry name" value="UDP-GLCNAC:BETAGAL BETA-1,3-N-ACETYLGLUCOSAMINYLTRANSFERASE-LIKE PROTEIN 1"/>
    <property type="match status" value="1"/>
</dbReference>
<dbReference type="PANTHER" id="PTHR22916">
    <property type="entry name" value="GLYCOSYLTRANSFERASE"/>
    <property type="match status" value="1"/>
</dbReference>
<dbReference type="Gene3D" id="3.90.550.10">
    <property type="entry name" value="Spore Coat Polysaccharide Biosynthesis Protein SpsA, Chain A"/>
    <property type="match status" value="1"/>
</dbReference>
<evidence type="ECO:0000313" key="2">
    <source>
        <dbReference type="EMBL" id="UZH55502.1"/>
    </source>
</evidence>
<gene>
    <name evidence="2" type="ORF">JRG66_00975</name>
</gene>
<dbReference type="EMBL" id="CP069620">
    <property type="protein sequence ID" value="UZH55502.1"/>
    <property type="molecule type" value="Genomic_DNA"/>
</dbReference>
<proteinExistence type="predicted"/>
<sequence length="319" mass="37476">MNLKEFKDKYQKVQVEHFQHSSTDTPEVSVLVQTFNHGSYLEDCLKGILEQKTDFLIEIILGEDNSTDNTIEICRDYAKKFPEKIRLFLHHPSNKIKILGRTTGNFNAFYNLLNARGKYIAFCEGDDVWMDPYKIQKQVDLLKTGEDFAFTYHSFLEVREDLQLIPQENFVEQPRKNIKSIELKKLIYHPLLSTVCFKNFFKEQIPEEIIEVLNVDSCIISILGNYGCGYFQSEINSSLYRRHEGGIWSKKSKFSKYKSKILTYSKLKKFYSNRGDKMVSQYFEQKIKWVQKMHIAGALKSGSFYVAIRAYMKMLLKNY</sequence>
<accession>A0ABY6NRG1</accession>
<dbReference type="Proteomes" id="UP001163981">
    <property type="component" value="Chromosome"/>
</dbReference>
<dbReference type="InterPro" id="IPR001173">
    <property type="entry name" value="Glyco_trans_2-like"/>
</dbReference>
<evidence type="ECO:0000313" key="3">
    <source>
        <dbReference type="Proteomes" id="UP001163981"/>
    </source>
</evidence>
<reference evidence="2" key="1">
    <citation type="submission" date="2021-02" db="EMBL/GenBank/DDBJ databases">
        <title>Salinimicrobium sp. nov. isolated from seawater in Tongyeong, Republic of Korea.</title>
        <authorList>
            <person name="Lee S.-J."/>
        </authorList>
    </citation>
    <scope>NUCLEOTIDE SEQUENCE</scope>
    <source>
        <strain evidence="2">HN-2-9-2</strain>
    </source>
</reference>
<organism evidence="2 3">
    <name type="scientific">Salinimicrobium tongyeongense</name>
    <dbReference type="NCBI Taxonomy" id="2809707"/>
    <lineage>
        <taxon>Bacteria</taxon>
        <taxon>Pseudomonadati</taxon>
        <taxon>Bacteroidota</taxon>
        <taxon>Flavobacteriia</taxon>
        <taxon>Flavobacteriales</taxon>
        <taxon>Flavobacteriaceae</taxon>
        <taxon>Salinimicrobium</taxon>
    </lineage>
</organism>
<dbReference type="Pfam" id="PF00535">
    <property type="entry name" value="Glycos_transf_2"/>
    <property type="match status" value="1"/>
</dbReference>
<name>A0ABY6NRG1_9FLAO</name>
<dbReference type="RefSeq" id="WP_265163873.1">
    <property type="nucleotide sequence ID" value="NZ_CP069620.1"/>
</dbReference>
<keyword evidence="3" id="KW-1185">Reference proteome</keyword>
<dbReference type="InterPro" id="IPR029044">
    <property type="entry name" value="Nucleotide-diphossugar_trans"/>
</dbReference>
<feature type="domain" description="Glycosyltransferase 2-like" evidence="1">
    <location>
        <begin position="29"/>
        <end position="149"/>
    </location>
</feature>